<organism evidence="8 9">
    <name type="scientific">Hirschia litorea</name>
    <dbReference type="NCBI Taxonomy" id="1199156"/>
    <lineage>
        <taxon>Bacteria</taxon>
        <taxon>Pseudomonadati</taxon>
        <taxon>Pseudomonadota</taxon>
        <taxon>Alphaproteobacteria</taxon>
        <taxon>Hyphomonadales</taxon>
        <taxon>Hyphomonadaceae</taxon>
        <taxon>Hirschia</taxon>
    </lineage>
</organism>
<accession>A0ABW2ILB8</accession>
<keyword evidence="5 7" id="KW-0975">Bacterial flagellum</keyword>
<evidence type="ECO:0000256" key="2">
    <source>
        <dbReference type="ARBA" id="ARBA00006929"/>
    </source>
</evidence>
<evidence type="ECO:0000256" key="7">
    <source>
        <dbReference type="HAMAP-Rule" id="MF_00415"/>
    </source>
</evidence>
<dbReference type="NCBIfam" id="NF001305">
    <property type="entry name" value="PRK00249.1-5"/>
    <property type="match status" value="1"/>
</dbReference>
<evidence type="ECO:0000313" key="8">
    <source>
        <dbReference type="EMBL" id="MFC7291804.1"/>
    </source>
</evidence>
<keyword evidence="9" id="KW-1185">Reference proteome</keyword>
<name>A0ABW2ILB8_9PROT</name>
<comment type="similarity">
    <text evidence="2 7">Belongs to the FlgH family.</text>
</comment>
<evidence type="ECO:0000256" key="3">
    <source>
        <dbReference type="ARBA" id="ARBA00022729"/>
    </source>
</evidence>
<dbReference type="Proteomes" id="UP001596492">
    <property type="component" value="Unassembled WGS sequence"/>
</dbReference>
<comment type="caution">
    <text evidence="8">The sequence shown here is derived from an EMBL/GenBank/DDBJ whole genome shotgun (WGS) entry which is preliminary data.</text>
</comment>
<reference evidence="9" key="1">
    <citation type="journal article" date="2019" name="Int. J. Syst. Evol. Microbiol.">
        <title>The Global Catalogue of Microorganisms (GCM) 10K type strain sequencing project: providing services to taxonomists for standard genome sequencing and annotation.</title>
        <authorList>
            <consortium name="The Broad Institute Genomics Platform"/>
            <consortium name="The Broad Institute Genome Sequencing Center for Infectious Disease"/>
            <person name="Wu L."/>
            <person name="Ma J."/>
        </authorList>
    </citation>
    <scope>NUCLEOTIDE SEQUENCE [LARGE SCALE GENOMIC DNA]</scope>
    <source>
        <strain evidence="9">CCUG 51308</strain>
    </source>
</reference>
<sequence>MSETHTLKTAATVAMTAMLGACATSGISDKMASPELTPIQNPAVVAGPYPVSMPQPAPLAQNYSQNSLWRTGARSFFDDQRAGNIGDILTVNIAISDQAQVNNTTSRSKSGSTSAEMNAMFGLNELIDRNIPGGIGLSPGADFGSSSTSNGTGTVNRAESINLTVAAVITQKLPNGNLVIAGSQEVKVNNEVRELLVGGIIRPQDISATNTISHTQLAQARISYGGRGDLSNLQRAGFSQRAVEAVNPF</sequence>
<dbReference type="InterPro" id="IPR000527">
    <property type="entry name" value="Flag_Lring"/>
</dbReference>
<gene>
    <name evidence="7 8" type="primary">flgH</name>
    <name evidence="8" type="ORF">ACFQS8_09275</name>
</gene>
<keyword evidence="8" id="KW-0966">Cell projection</keyword>
<keyword evidence="8" id="KW-0969">Cilium</keyword>
<keyword evidence="6 7" id="KW-0998">Cell outer membrane</keyword>
<protein>
    <recommendedName>
        <fullName evidence="7">Flagellar L-ring protein</fullName>
    </recommendedName>
    <alternativeName>
        <fullName evidence="7">Basal body L-ring protein</fullName>
    </alternativeName>
</protein>
<comment type="subcellular location">
    <subcellularLocation>
        <location evidence="7">Cell outer membrane</location>
    </subcellularLocation>
    <subcellularLocation>
        <location evidence="7">Bacterial flagellum basal body</location>
    </subcellularLocation>
</comment>
<dbReference type="HAMAP" id="MF_00415">
    <property type="entry name" value="FlgH"/>
    <property type="match status" value="1"/>
</dbReference>
<dbReference type="PRINTS" id="PR01008">
    <property type="entry name" value="FLGLRINGFLGH"/>
</dbReference>
<keyword evidence="4 7" id="KW-0472">Membrane</keyword>
<comment type="subunit">
    <text evidence="7">The basal body constitutes a major portion of the flagellar organelle and consists of four rings (L,P,S, and M) mounted on a central rod.</text>
</comment>
<comment type="function">
    <text evidence="1 7">Assembles around the rod to form the L-ring and probably protects the motor/basal body from shearing forces during rotation.</text>
</comment>
<evidence type="ECO:0000256" key="4">
    <source>
        <dbReference type="ARBA" id="ARBA00023136"/>
    </source>
</evidence>
<evidence type="ECO:0000313" key="9">
    <source>
        <dbReference type="Proteomes" id="UP001596492"/>
    </source>
</evidence>
<dbReference type="RefSeq" id="WP_382167042.1">
    <property type="nucleotide sequence ID" value="NZ_JBHTBR010000005.1"/>
</dbReference>
<evidence type="ECO:0000256" key="6">
    <source>
        <dbReference type="ARBA" id="ARBA00023237"/>
    </source>
</evidence>
<dbReference type="PANTHER" id="PTHR34933:SF1">
    <property type="entry name" value="FLAGELLAR L-RING PROTEIN"/>
    <property type="match status" value="1"/>
</dbReference>
<dbReference type="PANTHER" id="PTHR34933">
    <property type="entry name" value="FLAGELLAR L-RING PROTEIN"/>
    <property type="match status" value="1"/>
</dbReference>
<dbReference type="Pfam" id="PF02107">
    <property type="entry name" value="FlgH"/>
    <property type="match status" value="1"/>
</dbReference>
<dbReference type="EMBL" id="JBHTBR010000005">
    <property type="protein sequence ID" value="MFC7291804.1"/>
    <property type="molecule type" value="Genomic_DNA"/>
</dbReference>
<evidence type="ECO:0000256" key="1">
    <source>
        <dbReference type="ARBA" id="ARBA00002591"/>
    </source>
</evidence>
<proteinExistence type="inferred from homology"/>
<keyword evidence="3" id="KW-0732">Signal</keyword>
<evidence type="ECO:0000256" key="5">
    <source>
        <dbReference type="ARBA" id="ARBA00023143"/>
    </source>
</evidence>
<keyword evidence="8" id="KW-0282">Flagellum</keyword>